<accession>A0A4P9Y9M8</accession>
<feature type="domain" description="Autophagy-related protein 11 C-terminal" evidence="10">
    <location>
        <begin position="1001"/>
        <end position="1124"/>
    </location>
</feature>
<feature type="compositionally biased region" description="Low complexity" evidence="8">
    <location>
        <begin position="582"/>
        <end position="591"/>
    </location>
</feature>
<dbReference type="Pfam" id="PF10377">
    <property type="entry name" value="ATG11"/>
    <property type="match status" value="1"/>
</dbReference>
<proteinExistence type="inferred from homology"/>
<dbReference type="Pfam" id="PF04108">
    <property type="entry name" value="ATG17_like"/>
    <property type="match status" value="1"/>
</dbReference>
<dbReference type="AlphaFoldDB" id="A0A4P9Y9M8"/>
<dbReference type="GO" id="GO:0000422">
    <property type="term" value="P:autophagy of mitochondrion"/>
    <property type="evidence" value="ECO:0007669"/>
    <property type="project" value="TreeGrafter"/>
</dbReference>
<feature type="coiled-coil region" evidence="7">
    <location>
        <begin position="794"/>
        <end position="877"/>
    </location>
</feature>
<dbReference type="GO" id="GO:0060090">
    <property type="term" value="F:molecular adaptor activity"/>
    <property type="evidence" value="ECO:0007669"/>
    <property type="project" value="TreeGrafter"/>
</dbReference>
<reference evidence="12" key="1">
    <citation type="journal article" date="2018" name="Nat. Microbiol.">
        <title>Leveraging single-cell genomics to expand the fungal tree of life.</title>
        <authorList>
            <person name="Ahrendt S.R."/>
            <person name="Quandt C.A."/>
            <person name="Ciobanu D."/>
            <person name="Clum A."/>
            <person name="Salamov A."/>
            <person name="Andreopoulos B."/>
            <person name="Cheng J.F."/>
            <person name="Woyke T."/>
            <person name="Pelin A."/>
            <person name="Henrissat B."/>
            <person name="Reynolds N.K."/>
            <person name="Benny G.L."/>
            <person name="Smith M.E."/>
            <person name="James T.Y."/>
            <person name="Grigoriev I.V."/>
        </authorList>
    </citation>
    <scope>NUCLEOTIDE SEQUENCE [LARGE SCALE GENOMIC DNA]</scope>
</reference>
<comment type="similarity">
    <text evidence="1 6">Belongs to the ATG11 family.</text>
</comment>
<comment type="function">
    <text evidence="6">Involved in cytoplasm to vacuole transport (Cvt), pexophagy, mitophagy and nucleophagy. Recruits mitochondria for their selective degradation via autophagy (mitophagy) during starvation. Works as scaffold proteins that recruit ATG proteins to the pre-autophagosome (PAS), the site of vesicle/autophagosome formation. Required for the Cvt vesicles completion.</text>
</comment>
<dbReference type="InterPro" id="IPR045326">
    <property type="entry name" value="ATG17-like_dom"/>
</dbReference>
<dbReference type="GO" id="GO:1990316">
    <property type="term" value="C:Atg1/ULK1 kinase complex"/>
    <property type="evidence" value="ECO:0007669"/>
    <property type="project" value="TreeGrafter"/>
</dbReference>
<keyword evidence="6" id="KW-0926">Vacuole</keyword>
<sequence length="1138" mass="127665">MVVIQAETGRILPIPSPDPDQSPDLALHTLQEHIHAITTVPASDQIILDLEGRAIQVPTVMETDLTEDLYVFDRQFLAEVEDQEQGVTENMVLELMDTSQPAEPDASLQHQAQEAWERLGSHRSVREACEILVDLFSSHHLLLANWGQVAAENIALAGQIAQECLHQHAALSAALINLGQHAVSMNDTHRAFATYASQEINKRSNLLLSLPADLLTLSSIEIHGALVAQGTGRRLADFVDESHLRSLAHLCAQDHRHIQERVQALEGHVKQVIQSAQAMSSPPPMPLYGLKERVESVRECVRQLDVQEKIMERDFSRVSGAVNDIVATSPSLAQDKVMSLKELGGMQREEHLVDAETRELRVRQVAQDMMGIKLQNGIVSVTPEIEELEEALTDSSHVFSDILHAHRIPIAYGACLVEIVRRKDYGRLLVRTSGDLVDTLARMRSQEVKRRDSFRQEVREYLPMEIRGIDEPPPECDMTVRHAERDLPELTREDLIDFETAIFRIRASFGQDTEVVSMANGHQGVPIESPVYALNKLHATMGKMLTQADTMSSEFDRLIPRGKERVGSGAVVASRLTDFSGTSSPRSRTPSLNSGPGYVPLTRPRTQYDEGNEMKERLRAYENRITMLEGMLREGFEARTGSTTDLGGAVAESDTVIDGDEKESESRDGNEGEEKGSEDMVDDDEGKEEEEEGGEEEEEKKESGGEEEKEKDDNVEEKKDERKRSQKEMGALREKCATLQSQYSSTEDELRKIKGALGRLNDELMTQSPTAFQDGTKGVEHGWEVLIDRVMDGAVRLKKEVAQTKEKSIDLEKELDRVKEKSLSLEEELDRRMEMASEFEKELCQANEEALSLQEKLDRSEEKKMDLEKELNQAKMMEVDSMLPSKVEEGNLSLSIRDEESPPITDEAGADEWGMLCRMAVDVLEAQQSSMEKLSQLSPVQGLLRGDLDVSAIQETSSVTSSSLFTSSSSFNSSLHRSSEHSGSLAKMYDQIIRVSEGSAQISKLTGAIETLIKDWGKDRVRMQDRVASLEGTVQDRITYRSFQVGDVALFLRTRQPKIWSAFHMDAPHYFLHMNESLERCTRKREWLLGRIDVKQQRRVDASDASTNPYDLPDGTIYHVLEVTRIRSKTSGSPFIRE</sequence>
<dbReference type="PANTHER" id="PTHR13222:SF1">
    <property type="entry name" value="RB1-INDUCIBLE COILED-COIL PROTEIN 1"/>
    <property type="match status" value="1"/>
</dbReference>
<dbReference type="GO" id="GO:0034727">
    <property type="term" value="P:piecemeal microautophagy of the nucleus"/>
    <property type="evidence" value="ECO:0007669"/>
    <property type="project" value="TreeGrafter"/>
</dbReference>
<keyword evidence="12" id="KW-1185">Reference proteome</keyword>
<dbReference type="GO" id="GO:0019901">
    <property type="term" value="F:protein kinase binding"/>
    <property type="evidence" value="ECO:0007669"/>
    <property type="project" value="TreeGrafter"/>
</dbReference>
<feature type="domain" description="Autophagy protein ATG17-like" evidence="9">
    <location>
        <begin position="159"/>
        <end position="462"/>
    </location>
</feature>
<keyword evidence="4 6" id="KW-0072">Autophagy</keyword>
<evidence type="ECO:0000256" key="5">
    <source>
        <dbReference type="ARBA" id="ARBA00023054"/>
    </source>
</evidence>
<evidence type="ECO:0000256" key="1">
    <source>
        <dbReference type="ARBA" id="ARBA00009729"/>
    </source>
</evidence>
<feature type="compositionally biased region" description="Basic and acidic residues" evidence="8">
    <location>
        <begin position="700"/>
        <end position="736"/>
    </location>
</feature>
<feature type="compositionally biased region" description="Acidic residues" evidence="8">
    <location>
        <begin position="679"/>
        <end position="699"/>
    </location>
</feature>
<comment type="subunit">
    <text evidence="6">Homodimer.</text>
</comment>
<evidence type="ECO:0000256" key="3">
    <source>
        <dbReference type="ARBA" id="ARBA00022927"/>
    </source>
</evidence>
<dbReference type="GO" id="GO:1903599">
    <property type="term" value="P:positive regulation of autophagy of mitochondrion"/>
    <property type="evidence" value="ECO:0007669"/>
    <property type="project" value="UniProtKB-UniRule"/>
</dbReference>
<evidence type="ECO:0000259" key="10">
    <source>
        <dbReference type="Pfam" id="PF10377"/>
    </source>
</evidence>
<dbReference type="GO" id="GO:0061709">
    <property type="term" value="P:reticulophagy"/>
    <property type="evidence" value="ECO:0007669"/>
    <property type="project" value="TreeGrafter"/>
</dbReference>
<dbReference type="OrthoDB" id="447953at2759"/>
<evidence type="ECO:0000313" key="12">
    <source>
        <dbReference type="Proteomes" id="UP000267251"/>
    </source>
</evidence>
<dbReference type="InterPro" id="IPR040040">
    <property type="entry name" value="ATG11"/>
</dbReference>
<evidence type="ECO:0000256" key="2">
    <source>
        <dbReference type="ARBA" id="ARBA00022448"/>
    </source>
</evidence>
<comment type="subcellular location">
    <subcellularLocation>
        <location evidence="6">Preautophagosomal structure membrane</location>
        <topology evidence="6">Peripheral membrane protein</topology>
    </subcellularLocation>
    <subcellularLocation>
        <location evidence="6">Vacuole membrane</location>
        <topology evidence="6">Peripheral membrane protein</topology>
    </subcellularLocation>
    <text evidence="6">During pexophagy, accumulates in the vacuolar membrane region, where the peroxisomes contact the vacuole.</text>
</comment>
<evidence type="ECO:0000256" key="4">
    <source>
        <dbReference type="ARBA" id="ARBA00023006"/>
    </source>
</evidence>
<protein>
    <recommendedName>
        <fullName evidence="6">Autophagy-related protein 11</fullName>
    </recommendedName>
</protein>
<keyword evidence="3 6" id="KW-0653">Protein transport</keyword>
<gene>
    <name evidence="11" type="ORF">BJ684DRAFT_18512</name>
</gene>
<evidence type="ECO:0000259" key="9">
    <source>
        <dbReference type="Pfam" id="PF04108"/>
    </source>
</evidence>
<dbReference type="GO" id="GO:0000045">
    <property type="term" value="P:autophagosome assembly"/>
    <property type="evidence" value="ECO:0007669"/>
    <property type="project" value="UniProtKB-UniRule"/>
</dbReference>
<evidence type="ECO:0000256" key="7">
    <source>
        <dbReference type="SAM" id="Coils"/>
    </source>
</evidence>
<organism evidence="11 12">
    <name type="scientific">Piptocephalis cylindrospora</name>
    <dbReference type="NCBI Taxonomy" id="1907219"/>
    <lineage>
        <taxon>Eukaryota</taxon>
        <taxon>Fungi</taxon>
        <taxon>Fungi incertae sedis</taxon>
        <taxon>Zoopagomycota</taxon>
        <taxon>Zoopagomycotina</taxon>
        <taxon>Zoopagomycetes</taxon>
        <taxon>Zoopagales</taxon>
        <taxon>Piptocephalidaceae</taxon>
        <taxon>Piptocephalis</taxon>
    </lineage>
</organism>
<feature type="region of interest" description="Disordered" evidence="8">
    <location>
        <begin position="577"/>
        <end position="612"/>
    </location>
</feature>
<dbReference type="GO" id="GO:0015031">
    <property type="term" value="P:protein transport"/>
    <property type="evidence" value="ECO:0007669"/>
    <property type="project" value="UniProtKB-KW"/>
</dbReference>
<dbReference type="EMBL" id="KZ987754">
    <property type="protein sequence ID" value="RKP15141.1"/>
    <property type="molecule type" value="Genomic_DNA"/>
</dbReference>
<dbReference type="GO" id="GO:0034517">
    <property type="term" value="P:ribophagy"/>
    <property type="evidence" value="ECO:0007669"/>
    <property type="project" value="TreeGrafter"/>
</dbReference>
<keyword evidence="2 6" id="KW-0813">Transport</keyword>
<name>A0A4P9Y9M8_9FUNG</name>
<feature type="region of interest" description="Disordered" evidence="8">
    <location>
        <begin position="640"/>
        <end position="748"/>
    </location>
</feature>
<keyword evidence="6" id="KW-0472">Membrane</keyword>
<dbReference type="GO" id="GO:0034045">
    <property type="term" value="C:phagophore assembly site membrane"/>
    <property type="evidence" value="ECO:0007669"/>
    <property type="project" value="UniProtKB-SubCell"/>
</dbReference>
<evidence type="ECO:0000313" key="11">
    <source>
        <dbReference type="EMBL" id="RKP15141.1"/>
    </source>
</evidence>
<dbReference type="PANTHER" id="PTHR13222">
    <property type="entry name" value="RB1-INDUCIBLE COILED-COIL"/>
    <property type="match status" value="1"/>
</dbReference>
<feature type="compositionally biased region" description="Basic and acidic residues" evidence="8">
    <location>
        <begin position="664"/>
        <end position="678"/>
    </location>
</feature>
<dbReference type="GO" id="GO:0005774">
    <property type="term" value="C:vacuolar membrane"/>
    <property type="evidence" value="ECO:0007669"/>
    <property type="project" value="UniProtKB-SubCell"/>
</dbReference>
<dbReference type="InterPro" id="IPR019460">
    <property type="entry name" value="Atg11_C"/>
</dbReference>
<dbReference type="Proteomes" id="UP000267251">
    <property type="component" value="Unassembled WGS sequence"/>
</dbReference>
<evidence type="ECO:0000256" key="6">
    <source>
        <dbReference type="RuleBase" id="RU367075"/>
    </source>
</evidence>
<keyword evidence="5 7" id="KW-0175">Coiled coil</keyword>
<evidence type="ECO:0000256" key="8">
    <source>
        <dbReference type="SAM" id="MobiDB-lite"/>
    </source>
</evidence>